<dbReference type="GO" id="GO:0003723">
    <property type="term" value="F:RNA binding"/>
    <property type="evidence" value="ECO:0007669"/>
    <property type="project" value="TreeGrafter"/>
</dbReference>
<dbReference type="PANTHER" id="PTHR11953">
    <property type="entry name" value="EXOSOME COMPLEX COMPONENT"/>
    <property type="match status" value="1"/>
</dbReference>
<dbReference type="SUPFAM" id="SSF54211">
    <property type="entry name" value="Ribosomal protein S5 domain 2-like"/>
    <property type="match status" value="1"/>
</dbReference>
<dbReference type="InterPro" id="IPR050080">
    <property type="entry name" value="RNase_PH"/>
</dbReference>
<evidence type="ECO:0000256" key="4">
    <source>
        <dbReference type="ARBA" id="ARBA00023242"/>
    </source>
</evidence>
<evidence type="ECO:0000313" key="7">
    <source>
        <dbReference type="Proteomes" id="UP000559256"/>
    </source>
</evidence>
<evidence type="ECO:0000256" key="1">
    <source>
        <dbReference type="ARBA" id="ARBA00004123"/>
    </source>
</evidence>
<dbReference type="GO" id="GO:0034475">
    <property type="term" value="P:U4 snRNA 3'-end processing"/>
    <property type="evidence" value="ECO:0007669"/>
    <property type="project" value="TreeGrafter"/>
</dbReference>
<accession>A0A8H5CTB8</accession>
<keyword evidence="7" id="KW-1185">Reference proteome</keyword>
<reference evidence="6 7" key="1">
    <citation type="journal article" date="2020" name="ISME J.">
        <title>Uncovering the hidden diversity of litter-decomposition mechanisms in mushroom-forming fungi.</title>
        <authorList>
            <person name="Floudas D."/>
            <person name="Bentzer J."/>
            <person name="Ahren D."/>
            <person name="Johansson T."/>
            <person name="Persson P."/>
            <person name="Tunlid A."/>
        </authorList>
    </citation>
    <scope>NUCLEOTIDE SEQUENCE [LARGE SCALE GENOMIC DNA]</scope>
    <source>
        <strain evidence="6 7">CBS 291.85</strain>
    </source>
</reference>
<dbReference type="AlphaFoldDB" id="A0A8H5CTB8"/>
<comment type="caution">
    <text evidence="6">The sequence shown here is derived from an EMBL/GenBank/DDBJ whole genome shotgun (WGS) entry which is preliminary data.</text>
</comment>
<dbReference type="EMBL" id="JAACJM010000104">
    <property type="protein sequence ID" value="KAF5346237.1"/>
    <property type="molecule type" value="Genomic_DNA"/>
</dbReference>
<evidence type="ECO:0000256" key="3">
    <source>
        <dbReference type="ARBA" id="ARBA00022835"/>
    </source>
</evidence>
<keyword evidence="2" id="KW-0698">rRNA processing</keyword>
<evidence type="ECO:0000256" key="2">
    <source>
        <dbReference type="ARBA" id="ARBA00022552"/>
    </source>
</evidence>
<dbReference type="GO" id="GO:0006364">
    <property type="term" value="P:rRNA processing"/>
    <property type="evidence" value="ECO:0007669"/>
    <property type="project" value="UniProtKB-KW"/>
</dbReference>
<evidence type="ECO:0000256" key="5">
    <source>
        <dbReference type="SAM" id="Phobius"/>
    </source>
</evidence>
<keyword evidence="5" id="KW-0812">Transmembrane</keyword>
<gene>
    <name evidence="6" type="ORF">D9758_014395</name>
</gene>
<evidence type="ECO:0000313" key="6">
    <source>
        <dbReference type="EMBL" id="KAF5346237.1"/>
    </source>
</evidence>
<name>A0A8H5CTB8_9AGAR</name>
<proteinExistence type="predicted"/>
<protein>
    <submittedName>
        <fullName evidence="6">Uncharacterized protein</fullName>
    </submittedName>
</protein>
<dbReference type="GO" id="GO:0005730">
    <property type="term" value="C:nucleolus"/>
    <property type="evidence" value="ECO:0007669"/>
    <property type="project" value="TreeGrafter"/>
</dbReference>
<dbReference type="Gene3D" id="3.30.230.70">
    <property type="entry name" value="GHMP Kinase, N-terminal domain"/>
    <property type="match status" value="1"/>
</dbReference>
<dbReference type="GO" id="GO:0071028">
    <property type="term" value="P:nuclear mRNA surveillance"/>
    <property type="evidence" value="ECO:0007669"/>
    <property type="project" value="TreeGrafter"/>
</dbReference>
<dbReference type="InterPro" id="IPR027408">
    <property type="entry name" value="PNPase/RNase_PH_dom_sf"/>
</dbReference>
<dbReference type="GO" id="GO:0071051">
    <property type="term" value="P:poly(A)-dependent snoRNA 3'-end processing"/>
    <property type="evidence" value="ECO:0007669"/>
    <property type="project" value="TreeGrafter"/>
</dbReference>
<comment type="subcellular location">
    <subcellularLocation>
        <location evidence="1">Nucleus</location>
    </subcellularLocation>
</comment>
<keyword evidence="3" id="KW-0271">Exosome</keyword>
<keyword evidence="5" id="KW-0472">Membrane</keyword>
<dbReference type="InterPro" id="IPR036345">
    <property type="entry name" value="ExoRNase_PH_dom2_sf"/>
</dbReference>
<organism evidence="6 7">
    <name type="scientific">Tetrapyrgos nigripes</name>
    <dbReference type="NCBI Taxonomy" id="182062"/>
    <lineage>
        <taxon>Eukaryota</taxon>
        <taxon>Fungi</taxon>
        <taxon>Dikarya</taxon>
        <taxon>Basidiomycota</taxon>
        <taxon>Agaricomycotina</taxon>
        <taxon>Agaricomycetes</taxon>
        <taxon>Agaricomycetidae</taxon>
        <taxon>Agaricales</taxon>
        <taxon>Marasmiineae</taxon>
        <taxon>Marasmiaceae</taxon>
        <taxon>Tetrapyrgos</taxon>
    </lineage>
</organism>
<keyword evidence="5" id="KW-1133">Transmembrane helix</keyword>
<dbReference type="InterPro" id="IPR020568">
    <property type="entry name" value="Ribosomal_Su5_D2-typ_SF"/>
</dbReference>
<dbReference type="PANTHER" id="PTHR11953:SF1">
    <property type="entry name" value="EXOSOME COMPLEX COMPONENT RRP46"/>
    <property type="match status" value="1"/>
</dbReference>
<dbReference type="GO" id="GO:0000177">
    <property type="term" value="C:cytoplasmic exosome (RNase complex)"/>
    <property type="evidence" value="ECO:0007669"/>
    <property type="project" value="TreeGrafter"/>
</dbReference>
<dbReference type="SUPFAM" id="SSF55666">
    <property type="entry name" value="Ribonuclease PH domain 2-like"/>
    <property type="match status" value="1"/>
</dbReference>
<sequence>MTSTLRYPPTLSFDSLSRADAAARFGFTSSASQNPFPTVLVSLSGPIAPTLSQEKLNKSTLQVLVRPLSNVPGTQEKYLANIFSSVLECSILGTANPRTLIQVVAQVLVPQGRYTGVGAGTVGRDKVLASVINASTLTMLNASSIPMRGVVCAVVVGRKQKSGPTSSSSKYIVDPTDEESNSLDASGCFAFLFSDVLGKKTTGAAGSTCLWTSWHCYEGGIDETELEEVKGVGLEGAKEIWGYIVVGTHVPPVGSILYFTFMSTILSYLQFAFTVVLTKDSSFSNRLTSS</sequence>
<dbReference type="Proteomes" id="UP000559256">
    <property type="component" value="Unassembled WGS sequence"/>
</dbReference>
<feature type="transmembrane region" description="Helical" evidence="5">
    <location>
        <begin position="256"/>
        <end position="277"/>
    </location>
</feature>
<keyword evidence="4" id="KW-0539">Nucleus</keyword>
<dbReference type="GO" id="GO:0000176">
    <property type="term" value="C:nuclear exosome (RNase complex)"/>
    <property type="evidence" value="ECO:0007669"/>
    <property type="project" value="TreeGrafter"/>
</dbReference>
<dbReference type="OrthoDB" id="27298at2759"/>
<dbReference type="GO" id="GO:0016075">
    <property type="term" value="P:rRNA catabolic process"/>
    <property type="evidence" value="ECO:0007669"/>
    <property type="project" value="TreeGrafter"/>
</dbReference>